<dbReference type="NCBIfam" id="TIGR01103">
    <property type="entry name" value="fliP"/>
    <property type="match status" value="1"/>
</dbReference>
<dbReference type="PROSITE" id="PS01061">
    <property type="entry name" value="FLIP_2"/>
    <property type="match status" value="1"/>
</dbReference>
<dbReference type="EMBL" id="JAENGP010000010">
    <property type="protein sequence ID" value="MBK1781554.1"/>
    <property type="molecule type" value="Genomic_DNA"/>
</dbReference>
<comment type="similarity">
    <text evidence="1 12">Belongs to the FliP/MopC/SpaP family.</text>
</comment>
<sequence length="359" mass="39191">MDQLAIIRVFAALGLVLFCIILFGMVARKTGLLGKIRRNPALPVISRTPLGQRSEIVVVQAGNEQLVLGVTAQQINLLHKMPAPEISPETSVQVKPEAHKRSFREALKHHLPIKTLLVFLLPALLLMADPAFAQVNMPALTSASNPDGSQTYSLSMQTLLLLTGLSFLPAVILMMTGFTRIVIVLGLLRNALGTGASPPNSVIIGLSLFLTFFVMSPVLDQIAQDAYTPLNEGQITFEQAVERAARPIHAFMIGQTRESDLALFGDMANMTEFESPEAVPMRILIPAFVTSELKTAFQIGFTIFIPFLIIDLVIASVLMSLGMMMVPPVTISLPFKLMLFVLADGWHLLLGSLARSFYQ</sequence>
<keyword evidence="13" id="KW-0282">Flagellum</keyword>
<evidence type="ECO:0000256" key="10">
    <source>
        <dbReference type="ARBA" id="ARBA00023143"/>
    </source>
</evidence>
<reference evidence="13 14" key="1">
    <citation type="submission" date="2020-12" db="EMBL/GenBank/DDBJ databases">
        <authorList>
            <person name="Lu T."/>
            <person name="Wang Q."/>
            <person name="Han X."/>
        </authorList>
    </citation>
    <scope>NUCLEOTIDE SEQUENCE [LARGE SCALE GENOMIC DNA]</scope>
    <source>
        <strain evidence="13 14">WQ 585</strain>
    </source>
</reference>
<comment type="caution">
    <text evidence="13">The sequence shown here is derived from an EMBL/GenBank/DDBJ whole genome shotgun (WGS) entry which is preliminary data.</text>
</comment>
<dbReference type="InterPro" id="IPR005838">
    <property type="entry name" value="T3SS_IM_P"/>
</dbReference>
<keyword evidence="8 12" id="KW-1133">Transmembrane helix</keyword>
<feature type="transmembrane region" description="Helical" evidence="12">
    <location>
        <begin position="200"/>
        <end position="219"/>
    </location>
</feature>
<name>A0ABS1ED82_9BURK</name>
<organism evidence="13 14">
    <name type="scientific">Advenella mandrilli</name>
    <dbReference type="NCBI Taxonomy" id="2800330"/>
    <lineage>
        <taxon>Bacteria</taxon>
        <taxon>Pseudomonadati</taxon>
        <taxon>Pseudomonadota</taxon>
        <taxon>Betaproteobacteria</taxon>
        <taxon>Burkholderiales</taxon>
        <taxon>Alcaligenaceae</taxon>
    </lineage>
</organism>
<dbReference type="RefSeq" id="WP_200236685.1">
    <property type="nucleotide sequence ID" value="NZ_JAENGP010000010.1"/>
</dbReference>
<evidence type="ECO:0000256" key="2">
    <source>
        <dbReference type="ARBA" id="ARBA00021714"/>
    </source>
</evidence>
<gene>
    <name evidence="12 13" type="primary">fliP</name>
    <name evidence="13" type="ORF">JHL22_10010</name>
</gene>
<evidence type="ECO:0000256" key="8">
    <source>
        <dbReference type="ARBA" id="ARBA00022989"/>
    </source>
</evidence>
<keyword evidence="11 12" id="KW-1006">Bacterial flagellum protein export</keyword>
<keyword evidence="4 12" id="KW-1003">Cell membrane</keyword>
<accession>A0ABS1ED82</accession>
<evidence type="ECO:0000256" key="4">
    <source>
        <dbReference type="ARBA" id="ARBA00022475"/>
    </source>
</evidence>
<keyword evidence="10" id="KW-0975">Bacterial flagellum</keyword>
<dbReference type="PROSITE" id="PS01060">
    <property type="entry name" value="FLIP_1"/>
    <property type="match status" value="1"/>
</dbReference>
<dbReference type="PANTHER" id="PTHR30587:SF0">
    <property type="entry name" value="FLAGELLAR BIOSYNTHETIC PROTEIN FLIP"/>
    <property type="match status" value="1"/>
</dbReference>
<evidence type="ECO:0000256" key="6">
    <source>
        <dbReference type="ARBA" id="ARBA00022795"/>
    </source>
</evidence>
<dbReference type="InterPro" id="IPR005837">
    <property type="entry name" value="FliP"/>
</dbReference>
<keyword evidence="13" id="KW-0969">Cilium</keyword>
<dbReference type="NCBIfam" id="NF009438">
    <property type="entry name" value="PRK12797.1"/>
    <property type="match status" value="1"/>
</dbReference>
<evidence type="ECO:0000256" key="11">
    <source>
        <dbReference type="ARBA" id="ARBA00023225"/>
    </source>
</evidence>
<feature type="transmembrane region" description="Helical" evidence="12">
    <location>
        <begin position="6"/>
        <end position="27"/>
    </location>
</feature>
<proteinExistence type="inferred from homology"/>
<evidence type="ECO:0000313" key="13">
    <source>
        <dbReference type="EMBL" id="MBK1781554.1"/>
    </source>
</evidence>
<dbReference type="PRINTS" id="PR01302">
    <property type="entry name" value="TYPE3IMPPROT"/>
</dbReference>
<keyword evidence="14" id="KW-1185">Reference proteome</keyword>
<evidence type="ECO:0000256" key="1">
    <source>
        <dbReference type="ARBA" id="ARBA00006257"/>
    </source>
</evidence>
<feature type="transmembrane region" description="Helical" evidence="12">
    <location>
        <begin position="159"/>
        <end position="188"/>
    </location>
</feature>
<keyword evidence="13" id="KW-0966">Cell projection</keyword>
<keyword evidence="9 12" id="KW-0472">Membrane</keyword>
<feature type="transmembrane region" description="Helical" evidence="12">
    <location>
        <begin position="299"/>
        <end position="325"/>
    </location>
</feature>
<protein>
    <recommendedName>
        <fullName evidence="2 12">Flagellar biosynthetic protein FliP</fullName>
    </recommendedName>
</protein>
<comment type="function">
    <text evidence="12">Plays a role in the flagellum-specific transport system.</text>
</comment>
<evidence type="ECO:0000256" key="12">
    <source>
        <dbReference type="RuleBase" id="RU362069"/>
    </source>
</evidence>
<dbReference type="NCBIfam" id="TIGR03500">
    <property type="entry name" value="FliO_TIGR"/>
    <property type="match status" value="1"/>
</dbReference>
<evidence type="ECO:0000256" key="9">
    <source>
        <dbReference type="ARBA" id="ARBA00023136"/>
    </source>
</evidence>
<keyword evidence="5 12" id="KW-0812">Transmembrane</keyword>
<feature type="transmembrane region" description="Helical" evidence="12">
    <location>
        <begin position="111"/>
        <end position="128"/>
    </location>
</feature>
<evidence type="ECO:0000313" key="14">
    <source>
        <dbReference type="Proteomes" id="UP000635316"/>
    </source>
</evidence>
<dbReference type="Pfam" id="PF04347">
    <property type="entry name" value="FliO"/>
    <property type="match status" value="1"/>
</dbReference>
<comment type="subcellular location">
    <subcellularLocation>
        <location evidence="12">Cell membrane</location>
        <topology evidence="12">Multi-pass membrane protein</topology>
    </subcellularLocation>
    <subcellularLocation>
        <location evidence="12">Bacterial flagellum basal body</location>
    </subcellularLocation>
</comment>
<keyword evidence="6 12" id="KW-1005">Bacterial flagellum biogenesis</keyword>
<evidence type="ECO:0000256" key="7">
    <source>
        <dbReference type="ARBA" id="ARBA00022927"/>
    </source>
</evidence>
<keyword evidence="3 12" id="KW-0813">Transport</keyword>
<evidence type="ECO:0000256" key="5">
    <source>
        <dbReference type="ARBA" id="ARBA00022692"/>
    </source>
</evidence>
<dbReference type="InterPro" id="IPR022781">
    <property type="entry name" value="Flagellar_biosynth_FliO"/>
</dbReference>
<dbReference type="Pfam" id="PF00813">
    <property type="entry name" value="FliP"/>
    <property type="match status" value="1"/>
</dbReference>
<dbReference type="PRINTS" id="PR00951">
    <property type="entry name" value="FLGBIOSNFLIP"/>
</dbReference>
<evidence type="ECO:0000256" key="3">
    <source>
        <dbReference type="ARBA" id="ARBA00022448"/>
    </source>
</evidence>
<dbReference type="PANTHER" id="PTHR30587">
    <property type="entry name" value="FLAGELLAR BIOSYNTHETIC PROTEIN FLIP"/>
    <property type="match status" value="1"/>
</dbReference>
<feature type="transmembrane region" description="Helical" evidence="12">
    <location>
        <begin position="337"/>
        <end position="358"/>
    </location>
</feature>
<dbReference type="Proteomes" id="UP000635316">
    <property type="component" value="Unassembled WGS sequence"/>
</dbReference>
<keyword evidence="7 12" id="KW-0653">Protein transport</keyword>